<gene>
    <name evidence="1" type="ORF">D910_00883</name>
</gene>
<accession>U4UU37</accession>
<dbReference type="InterPro" id="IPR051320">
    <property type="entry name" value="Viral_Replic_Matur_Polypro"/>
</dbReference>
<dbReference type="AlphaFoldDB" id="U4UU37"/>
<organism evidence="1 2">
    <name type="scientific">Dendroctonus ponderosae</name>
    <name type="common">Mountain pine beetle</name>
    <dbReference type="NCBI Taxonomy" id="77166"/>
    <lineage>
        <taxon>Eukaryota</taxon>
        <taxon>Metazoa</taxon>
        <taxon>Ecdysozoa</taxon>
        <taxon>Arthropoda</taxon>
        <taxon>Hexapoda</taxon>
        <taxon>Insecta</taxon>
        <taxon>Pterygota</taxon>
        <taxon>Neoptera</taxon>
        <taxon>Endopterygota</taxon>
        <taxon>Coleoptera</taxon>
        <taxon>Polyphaga</taxon>
        <taxon>Cucujiformia</taxon>
        <taxon>Curculionidae</taxon>
        <taxon>Scolytinae</taxon>
        <taxon>Dendroctonus</taxon>
    </lineage>
</organism>
<evidence type="ECO:0008006" key="3">
    <source>
        <dbReference type="Google" id="ProtNLM"/>
    </source>
</evidence>
<reference evidence="1 2" key="1">
    <citation type="journal article" date="2013" name="Genome Biol.">
        <title>Draft genome of the mountain pine beetle, Dendroctonus ponderosae Hopkins, a major forest pest.</title>
        <authorList>
            <person name="Keeling C.I."/>
            <person name="Yuen M.M."/>
            <person name="Liao N.Y."/>
            <person name="Docking T.R."/>
            <person name="Chan S.K."/>
            <person name="Taylor G.A."/>
            <person name="Palmquist D.L."/>
            <person name="Jackman S.D."/>
            <person name="Nguyen A."/>
            <person name="Li M."/>
            <person name="Henderson H."/>
            <person name="Janes J.K."/>
            <person name="Zhao Y."/>
            <person name="Pandoh P."/>
            <person name="Moore R."/>
            <person name="Sperling F.A."/>
            <person name="Huber D.P."/>
            <person name="Birol I."/>
            <person name="Jones S.J."/>
            <person name="Bohlmann J."/>
        </authorList>
    </citation>
    <scope>NUCLEOTIDE SEQUENCE</scope>
</reference>
<sequence length="129" mass="14764">MHMLYLATRTFNEIFALFGRITHIVQEALKWPSVKTAISKKSVEFLGHVITPDGIKPNLKKINTLNNFKIPNTQKETKSFLGWVVTYDKIFLNSFNQTFICKSILMNDPIISNPDFTKPFILTTDAAEL</sequence>
<dbReference type="InterPro" id="IPR043502">
    <property type="entry name" value="DNA/RNA_pol_sf"/>
</dbReference>
<proteinExistence type="predicted"/>
<evidence type="ECO:0000313" key="1">
    <source>
        <dbReference type="EMBL" id="ERL96048.1"/>
    </source>
</evidence>
<dbReference type="PANTHER" id="PTHR33064">
    <property type="entry name" value="POL PROTEIN"/>
    <property type="match status" value="1"/>
</dbReference>
<dbReference type="Proteomes" id="UP000030742">
    <property type="component" value="Unassembled WGS sequence"/>
</dbReference>
<evidence type="ECO:0000313" key="2">
    <source>
        <dbReference type="Proteomes" id="UP000030742"/>
    </source>
</evidence>
<dbReference type="PANTHER" id="PTHR33064:SF37">
    <property type="entry name" value="RIBONUCLEASE H"/>
    <property type="match status" value="1"/>
</dbReference>
<name>U4UU37_DENPD</name>
<protein>
    <recommendedName>
        <fullName evidence="3">Reverse transcriptase/retrotransposon-derived protein RNase H-like domain-containing protein</fullName>
    </recommendedName>
</protein>
<dbReference type="GO" id="GO:0071897">
    <property type="term" value="P:DNA biosynthetic process"/>
    <property type="evidence" value="ECO:0007669"/>
    <property type="project" value="UniProtKB-ARBA"/>
</dbReference>
<dbReference type="EMBL" id="KI209501">
    <property type="protein sequence ID" value="ERL96048.1"/>
    <property type="molecule type" value="Genomic_DNA"/>
</dbReference>
<dbReference type="SUPFAM" id="SSF56672">
    <property type="entry name" value="DNA/RNA polymerases"/>
    <property type="match status" value="1"/>
</dbReference>
<dbReference type="STRING" id="77166.U4UU37"/>